<dbReference type="SUPFAM" id="SSF52540">
    <property type="entry name" value="P-loop containing nucleoside triphosphate hydrolases"/>
    <property type="match status" value="1"/>
</dbReference>
<accession>A0A934RX80</accession>
<organism evidence="1 2">
    <name type="scientific">Pelagicoccus mobilis</name>
    <dbReference type="NCBI Taxonomy" id="415221"/>
    <lineage>
        <taxon>Bacteria</taxon>
        <taxon>Pseudomonadati</taxon>
        <taxon>Verrucomicrobiota</taxon>
        <taxon>Opitutia</taxon>
        <taxon>Puniceicoccales</taxon>
        <taxon>Pelagicoccaceae</taxon>
        <taxon>Pelagicoccus</taxon>
    </lineage>
</organism>
<dbReference type="Proteomes" id="UP000617628">
    <property type="component" value="Unassembled WGS sequence"/>
</dbReference>
<evidence type="ECO:0000313" key="2">
    <source>
        <dbReference type="Proteomes" id="UP000617628"/>
    </source>
</evidence>
<dbReference type="InterPro" id="IPR027417">
    <property type="entry name" value="P-loop_NTPase"/>
</dbReference>
<evidence type="ECO:0000313" key="1">
    <source>
        <dbReference type="EMBL" id="MBK1876884.1"/>
    </source>
</evidence>
<dbReference type="AlphaFoldDB" id="A0A934RX80"/>
<protein>
    <recommendedName>
        <fullName evidence="3">Sulfotransferase family protein</fullName>
    </recommendedName>
</protein>
<dbReference type="EMBL" id="JAENIL010000013">
    <property type="protein sequence ID" value="MBK1876884.1"/>
    <property type="molecule type" value="Genomic_DNA"/>
</dbReference>
<dbReference type="Gene3D" id="3.40.50.300">
    <property type="entry name" value="P-loop containing nucleotide triphosphate hydrolases"/>
    <property type="match status" value="1"/>
</dbReference>
<gene>
    <name evidence="1" type="ORF">JIN87_08400</name>
</gene>
<proteinExistence type="predicted"/>
<dbReference type="RefSeq" id="WP_200355101.1">
    <property type="nucleotide sequence ID" value="NZ_JAENIL010000013.1"/>
</dbReference>
<sequence>MKALRFEVRDRLKENELHLTELANFEWSESAEEVDAESLLLDPTVTLYCFDDDIEHAVFVGSEKRINPREEPFYFVAQYRSATHLYFLPIDSFRELAKRIEIEEERVSFVHSVGRCGSTLISKAFAAVDSVESYSEPDVFMQLLSLRGRGKIGGDELTALTADCVRWTLRPELDVRAVSHWSIKFRSQCTEMAGDYFKAFPKSKMLFLYRDWRSWLGSVYRAFIDHETEGDEEVKAMVEDVFKTIHPVFSEYVTEGRSLPLIQSWLLSWVGSSEAYLKSCDAGGEWVAASFDQIKEDPRVVVERLFEHCGIVISDEGVLESVFARDSQEGSVISRKEIGEIPTISEAELTRLEGLLRKRVLVDRAESGLPYLIEV</sequence>
<name>A0A934RX80_9BACT</name>
<keyword evidence="2" id="KW-1185">Reference proteome</keyword>
<evidence type="ECO:0008006" key="3">
    <source>
        <dbReference type="Google" id="ProtNLM"/>
    </source>
</evidence>
<comment type="caution">
    <text evidence="1">The sequence shown here is derived from an EMBL/GenBank/DDBJ whole genome shotgun (WGS) entry which is preliminary data.</text>
</comment>
<dbReference type="PANTHER" id="PTHR33844:SF1">
    <property type="entry name" value="SULFOTRANSFERASE DOMAIN-CONTAINING PROTEIN"/>
    <property type="match status" value="1"/>
</dbReference>
<reference evidence="1" key="1">
    <citation type="submission" date="2021-01" db="EMBL/GenBank/DDBJ databases">
        <title>Modified the classification status of verrucomicrobia.</title>
        <authorList>
            <person name="Feng X."/>
        </authorList>
    </citation>
    <scope>NUCLEOTIDE SEQUENCE</scope>
    <source>
        <strain evidence="1">KCTC 13126</strain>
    </source>
</reference>
<dbReference type="PANTHER" id="PTHR33844">
    <property type="entry name" value="SULFOTRANSFER_1 DOMAIN-CONTAINING PROTEIN"/>
    <property type="match status" value="1"/>
</dbReference>